<dbReference type="AlphaFoldDB" id="A0A484H7R8"/>
<organism evidence="2">
    <name type="scientific">invertebrate metagenome</name>
    <dbReference type="NCBI Taxonomy" id="1711999"/>
    <lineage>
        <taxon>unclassified sequences</taxon>
        <taxon>metagenomes</taxon>
        <taxon>organismal metagenomes</taxon>
    </lineage>
</organism>
<sequence>MVNEVANEEESRDSESRQHHHTVHMLFATADEHKTGDE</sequence>
<accession>A0A484H7R8</accession>
<protein>
    <submittedName>
        <fullName evidence="2">Uncharacterized protein</fullName>
    </submittedName>
</protein>
<gene>
    <name evidence="2" type="ORF">RIEGSTA812A_PEG_196</name>
</gene>
<evidence type="ECO:0000313" key="2">
    <source>
        <dbReference type="EMBL" id="VBB68723.1"/>
    </source>
</evidence>
<feature type="compositionally biased region" description="Acidic residues" evidence="1">
    <location>
        <begin position="1"/>
        <end position="12"/>
    </location>
</feature>
<evidence type="ECO:0000256" key="1">
    <source>
        <dbReference type="SAM" id="MobiDB-lite"/>
    </source>
</evidence>
<reference evidence="2" key="1">
    <citation type="submission" date="2018-10" db="EMBL/GenBank/DDBJ databases">
        <authorList>
            <person name="Gruber-Vodicka H."/>
            <person name="Jaeckle O."/>
        </authorList>
    </citation>
    <scope>NUCLEOTIDE SEQUENCE</scope>
</reference>
<feature type="region of interest" description="Disordered" evidence="1">
    <location>
        <begin position="1"/>
        <end position="38"/>
    </location>
</feature>
<proteinExistence type="predicted"/>
<name>A0A484H7R8_9ZZZZ</name>
<dbReference type="EMBL" id="LR026963">
    <property type="protein sequence ID" value="VBB68723.1"/>
    <property type="molecule type" value="Genomic_DNA"/>
</dbReference>